<reference evidence="1" key="1">
    <citation type="submission" date="2023-04" db="EMBL/GenBank/DDBJ databases">
        <authorList>
            <person name="Vijverberg K."/>
            <person name="Xiong W."/>
            <person name="Schranz E."/>
        </authorList>
    </citation>
    <scope>NUCLEOTIDE SEQUENCE</scope>
</reference>
<organism evidence="1 2">
    <name type="scientific">Lactuca saligna</name>
    <name type="common">Willowleaf lettuce</name>
    <dbReference type="NCBI Taxonomy" id="75948"/>
    <lineage>
        <taxon>Eukaryota</taxon>
        <taxon>Viridiplantae</taxon>
        <taxon>Streptophyta</taxon>
        <taxon>Embryophyta</taxon>
        <taxon>Tracheophyta</taxon>
        <taxon>Spermatophyta</taxon>
        <taxon>Magnoliopsida</taxon>
        <taxon>eudicotyledons</taxon>
        <taxon>Gunneridae</taxon>
        <taxon>Pentapetalae</taxon>
        <taxon>asterids</taxon>
        <taxon>campanulids</taxon>
        <taxon>Asterales</taxon>
        <taxon>Asteraceae</taxon>
        <taxon>Cichorioideae</taxon>
        <taxon>Cichorieae</taxon>
        <taxon>Lactucinae</taxon>
        <taxon>Lactuca</taxon>
    </lineage>
</organism>
<proteinExistence type="predicted"/>
<dbReference type="Proteomes" id="UP001177003">
    <property type="component" value="Chromosome 2"/>
</dbReference>
<accession>A0AA35Y8W3</accession>
<name>A0AA35Y8W3_LACSI</name>
<evidence type="ECO:0000313" key="2">
    <source>
        <dbReference type="Proteomes" id="UP001177003"/>
    </source>
</evidence>
<gene>
    <name evidence="1" type="ORF">LSALG_LOCUS11870</name>
</gene>
<sequence length="250" mass="27518">MVFGAIVDRIVDPVPDSSAEQRTVVDFLSENYMKWFDPEEVVLGMAAKNRSLSSLSEWLNSDPIDPESTNLDSFLEIPPSSEFHDCPLVSYVEMKLDETNLLKRDINVSGPHPVVEASPMEPSIQPLVEGITQNLVPIVVVFPHNLFGSGFSYFQLVTKKSTTLVTEPVIPEARASNGDTLNVLVIEPDATTTDLSPDVVLMMSPMNLIPSFGKAAQNAYTGYPLCFTSSIPSILCCDQYTEESRVSLRN</sequence>
<dbReference type="EMBL" id="OX465078">
    <property type="protein sequence ID" value="CAI9271604.1"/>
    <property type="molecule type" value="Genomic_DNA"/>
</dbReference>
<dbReference type="AlphaFoldDB" id="A0AA35Y8W3"/>
<evidence type="ECO:0000313" key="1">
    <source>
        <dbReference type="EMBL" id="CAI9271604.1"/>
    </source>
</evidence>
<keyword evidence="2" id="KW-1185">Reference proteome</keyword>
<protein>
    <submittedName>
        <fullName evidence="1">Uncharacterized protein</fullName>
    </submittedName>
</protein>